<evidence type="ECO:0000313" key="2">
    <source>
        <dbReference type="EMBL" id="NNV56363.1"/>
    </source>
</evidence>
<dbReference type="RefSeq" id="WP_171608302.1">
    <property type="nucleotide sequence ID" value="NZ_WHPF01000008.1"/>
</dbReference>
<comment type="caution">
    <text evidence="2">The sequence shown here is derived from an EMBL/GenBank/DDBJ whole genome shotgun (WGS) entry which is preliminary data.</text>
</comment>
<evidence type="ECO:0000256" key="1">
    <source>
        <dbReference type="SAM" id="Phobius"/>
    </source>
</evidence>
<dbReference type="AlphaFoldDB" id="A0A8J8FG67"/>
<dbReference type="Proteomes" id="UP000598971">
    <property type="component" value="Unassembled WGS sequence"/>
</dbReference>
<organism evidence="2 3">
    <name type="scientific">Limnovirga soli</name>
    <dbReference type="NCBI Taxonomy" id="2656915"/>
    <lineage>
        <taxon>Bacteria</taxon>
        <taxon>Pseudomonadati</taxon>
        <taxon>Bacteroidota</taxon>
        <taxon>Chitinophagia</taxon>
        <taxon>Chitinophagales</taxon>
        <taxon>Chitinophagaceae</taxon>
        <taxon>Limnovirga</taxon>
    </lineage>
</organism>
<feature type="transmembrane region" description="Helical" evidence="1">
    <location>
        <begin position="181"/>
        <end position="205"/>
    </location>
</feature>
<keyword evidence="1" id="KW-0472">Membrane</keyword>
<dbReference type="InterPro" id="IPR049713">
    <property type="entry name" value="Pr6Pr-like"/>
</dbReference>
<feature type="transmembrane region" description="Helical" evidence="1">
    <location>
        <begin position="81"/>
        <end position="101"/>
    </location>
</feature>
<keyword evidence="3" id="KW-1185">Reference proteome</keyword>
<evidence type="ECO:0000313" key="3">
    <source>
        <dbReference type="Proteomes" id="UP000598971"/>
    </source>
</evidence>
<feature type="transmembrane region" description="Helical" evidence="1">
    <location>
        <begin position="47"/>
        <end position="69"/>
    </location>
</feature>
<dbReference type="NCBIfam" id="NF038065">
    <property type="entry name" value="Pr6Pr"/>
    <property type="match status" value="1"/>
</dbReference>
<name>A0A8J8FG67_9BACT</name>
<feature type="transmembrane region" description="Helical" evidence="1">
    <location>
        <begin position="113"/>
        <end position="135"/>
    </location>
</feature>
<gene>
    <name evidence="2" type="ORF">GD597_12905</name>
</gene>
<dbReference type="EMBL" id="WHPF01000008">
    <property type="protein sequence ID" value="NNV56363.1"/>
    <property type="molecule type" value="Genomic_DNA"/>
</dbReference>
<feature type="transmembrane region" description="Helical" evidence="1">
    <location>
        <begin position="142"/>
        <end position="161"/>
    </location>
</feature>
<evidence type="ECO:0008006" key="4">
    <source>
        <dbReference type="Google" id="ProtNLM"/>
    </source>
</evidence>
<reference evidence="2" key="1">
    <citation type="submission" date="2019-10" db="EMBL/GenBank/DDBJ databases">
        <title>Draft genome sequence of Panacibacter sp. KCS-6.</title>
        <authorList>
            <person name="Yim K.J."/>
        </authorList>
    </citation>
    <scope>NUCLEOTIDE SEQUENCE</scope>
    <source>
        <strain evidence="2">KCS-6</strain>
    </source>
</reference>
<protein>
    <recommendedName>
        <fullName evidence="4">Pr6Pr family membrane protein</fullName>
    </recommendedName>
</protein>
<proteinExistence type="predicted"/>
<keyword evidence="1" id="KW-1133">Transmembrane helix</keyword>
<sequence>METKKKGTLLLVIIALAGWLALGTQLYIIINRNIINDTSLIEGIIKFFSFFTVLTNLMVALCATTNLLNSTSRTGKFFARTSVKSAITVYIIIVCVVYNLMLRNLWNPQGLQLIADIILHQVIPALYFIYWLFFVTKGKLKWYFSLSWLVLPFFYLVYTLIRGAATGHYPYPFMDISQIGISQMFLNTFIVMCGFIGIALIIIAIDQAMKPNKEKRLPAHL</sequence>
<keyword evidence="1" id="KW-0812">Transmembrane</keyword>
<accession>A0A8J8FG67</accession>